<dbReference type="AlphaFoldDB" id="R2RYX2"/>
<dbReference type="SUPFAM" id="SSF51351">
    <property type="entry name" value="Triosephosphate isomerase (TIM)"/>
    <property type="match status" value="1"/>
</dbReference>
<dbReference type="GO" id="GO:0005829">
    <property type="term" value="C:cytosol"/>
    <property type="evidence" value="ECO:0007669"/>
    <property type="project" value="TreeGrafter"/>
</dbReference>
<accession>R2RYX2</accession>
<evidence type="ECO:0000256" key="2">
    <source>
        <dbReference type="ARBA" id="ARBA00023235"/>
    </source>
</evidence>
<dbReference type="PANTHER" id="PTHR21139">
    <property type="entry name" value="TRIOSEPHOSPHATE ISOMERASE"/>
    <property type="match status" value="1"/>
</dbReference>
<dbReference type="OrthoDB" id="9809429at2"/>
<dbReference type="GO" id="GO:0004807">
    <property type="term" value="F:triose-phosphate isomerase activity"/>
    <property type="evidence" value="ECO:0007669"/>
    <property type="project" value="UniProtKB-EC"/>
</dbReference>
<evidence type="ECO:0000313" key="5">
    <source>
        <dbReference type="Proteomes" id="UP000013782"/>
    </source>
</evidence>
<dbReference type="Pfam" id="PF00121">
    <property type="entry name" value="TIM"/>
    <property type="match status" value="1"/>
</dbReference>
<dbReference type="UniPathway" id="UPA00109">
    <property type="reaction ID" value="UER00189"/>
</dbReference>
<dbReference type="GO" id="GO:0006094">
    <property type="term" value="P:gluconeogenesis"/>
    <property type="evidence" value="ECO:0007669"/>
    <property type="project" value="UniProtKB-UniPathway"/>
</dbReference>
<dbReference type="UniPathway" id="UPA00138"/>
<dbReference type="PANTHER" id="PTHR21139:SF42">
    <property type="entry name" value="TRIOSEPHOSPHATE ISOMERASE"/>
    <property type="match status" value="1"/>
</dbReference>
<dbReference type="InterPro" id="IPR035990">
    <property type="entry name" value="TIM_sf"/>
</dbReference>
<dbReference type="HOGENOM" id="CLU_024251_2_3_9"/>
<evidence type="ECO:0000313" key="4">
    <source>
        <dbReference type="EMBL" id="EOH88440.1"/>
    </source>
</evidence>
<dbReference type="STRING" id="160454.RV10_GL002734"/>
<keyword evidence="2 3" id="KW-0413">Isomerase</keyword>
<evidence type="ECO:0000256" key="1">
    <source>
        <dbReference type="ARBA" id="ARBA00007422"/>
    </source>
</evidence>
<evidence type="ECO:0000256" key="3">
    <source>
        <dbReference type="RuleBase" id="RU363013"/>
    </source>
</evidence>
<reference evidence="4 5" key="1">
    <citation type="submission" date="2013-02" db="EMBL/GenBank/DDBJ databases">
        <title>The Genome Sequence of Enterococcus pallens BAA-351.</title>
        <authorList>
            <consortium name="The Broad Institute Genome Sequencing Platform"/>
            <consortium name="The Broad Institute Genome Sequencing Center for Infectious Disease"/>
            <person name="Earl A.M."/>
            <person name="Gilmore M.S."/>
            <person name="Lebreton F."/>
            <person name="Walker B."/>
            <person name="Young S.K."/>
            <person name="Zeng Q."/>
            <person name="Gargeya S."/>
            <person name="Fitzgerald M."/>
            <person name="Haas B."/>
            <person name="Abouelleil A."/>
            <person name="Alvarado L."/>
            <person name="Arachchi H.M."/>
            <person name="Berlin A.M."/>
            <person name="Chapman S.B."/>
            <person name="Dewar J."/>
            <person name="Goldberg J."/>
            <person name="Griggs A."/>
            <person name="Gujja S."/>
            <person name="Hansen M."/>
            <person name="Howarth C."/>
            <person name="Imamovic A."/>
            <person name="Larimer J."/>
            <person name="McCowan C."/>
            <person name="Murphy C."/>
            <person name="Neiman D."/>
            <person name="Pearson M."/>
            <person name="Priest M."/>
            <person name="Roberts A."/>
            <person name="Saif S."/>
            <person name="Shea T."/>
            <person name="Sisk P."/>
            <person name="Sykes S."/>
            <person name="Wortman J."/>
            <person name="Nusbaum C."/>
            <person name="Birren B."/>
        </authorList>
    </citation>
    <scope>NUCLEOTIDE SEQUENCE [LARGE SCALE GENOMIC DNA]</scope>
    <source>
        <strain evidence="4 5">ATCC BAA-351</strain>
    </source>
</reference>
<dbReference type="eggNOG" id="COG0149">
    <property type="taxonomic scope" value="Bacteria"/>
</dbReference>
<name>R2RYX2_9ENTE</name>
<keyword evidence="3" id="KW-0324">Glycolysis</keyword>
<comment type="subcellular location">
    <subcellularLocation>
        <location evidence="3">Cytoplasm</location>
    </subcellularLocation>
</comment>
<dbReference type="RefSeq" id="WP_010759202.1">
    <property type="nucleotide sequence ID" value="NZ_ASWD01000003.1"/>
</dbReference>
<dbReference type="InterPro" id="IPR000652">
    <property type="entry name" value="Triosephosphate_isomerase"/>
</dbReference>
<comment type="similarity">
    <text evidence="1 3">Belongs to the triosephosphate isomerase family.</text>
</comment>
<sequence>MNNQKKPIIIMNWSMRQNHMKDAIEFAKQISDRRNSDAGIDVVILPSMGTIYPVHEVIKDTPVHLGAQNIGSIEHGELSGEFSIESLIDMEGTFVELGHWERRKLFNETDDIINKKVKLALNNNVSPILCVGELEKKDADNVIDDLKNPNYEQELEQELFLRVFNGLYSVDKQDLDKIVIAYTPAWAVGQSKAAGAPHIKMATSFIRKALTRIFGEEANEKVRVVYGGSVSPENSITMIKMADLDGVLLGRFGSDSNRLQQIVDVIKNLKAELDK</sequence>
<organism evidence="4 5">
    <name type="scientific">Enterococcus pallens ATCC BAA-351</name>
    <dbReference type="NCBI Taxonomy" id="1158607"/>
    <lineage>
        <taxon>Bacteria</taxon>
        <taxon>Bacillati</taxon>
        <taxon>Bacillota</taxon>
        <taxon>Bacilli</taxon>
        <taxon>Lactobacillales</taxon>
        <taxon>Enterococcaceae</taxon>
        <taxon>Enterococcus</taxon>
    </lineage>
</organism>
<dbReference type="GO" id="GO:0046166">
    <property type="term" value="P:glyceraldehyde-3-phosphate biosynthetic process"/>
    <property type="evidence" value="ECO:0007669"/>
    <property type="project" value="TreeGrafter"/>
</dbReference>
<dbReference type="EC" id="5.3.1.1" evidence="3"/>
<comment type="pathway">
    <text evidence="3">Carbohydrate biosynthesis; gluconeogenesis.</text>
</comment>
<dbReference type="Gene3D" id="3.20.20.70">
    <property type="entry name" value="Aldolase class I"/>
    <property type="match status" value="1"/>
</dbReference>
<dbReference type="PATRIC" id="fig|1158607.3.peg.4236"/>
<gene>
    <name evidence="4" type="ORF">UAU_04258</name>
</gene>
<comment type="pathway">
    <text evidence="3">Carbohydrate degradation; glycolysis; D-glyceraldehyde 3-phosphate from glycerone phosphate: step 1/1.</text>
</comment>
<protein>
    <recommendedName>
        <fullName evidence="3">Triosephosphate isomerase</fullName>
        <ecNumber evidence="3">5.3.1.1</ecNumber>
    </recommendedName>
</protein>
<keyword evidence="5" id="KW-1185">Reference proteome</keyword>
<comment type="caution">
    <text evidence="4">The sequence shown here is derived from an EMBL/GenBank/DDBJ whole genome shotgun (WGS) entry which is preliminary data.</text>
</comment>
<dbReference type="EMBL" id="AJAQ01000045">
    <property type="protein sequence ID" value="EOH88440.1"/>
    <property type="molecule type" value="Genomic_DNA"/>
</dbReference>
<dbReference type="Proteomes" id="UP000013782">
    <property type="component" value="Unassembled WGS sequence"/>
</dbReference>
<keyword evidence="3" id="KW-0963">Cytoplasm</keyword>
<dbReference type="GO" id="GO:0019563">
    <property type="term" value="P:glycerol catabolic process"/>
    <property type="evidence" value="ECO:0007669"/>
    <property type="project" value="TreeGrafter"/>
</dbReference>
<dbReference type="PROSITE" id="PS51440">
    <property type="entry name" value="TIM_2"/>
    <property type="match status" value="1"/>
</dbReference>
<comment type="subunit">
    <text evidence="3">Homodimer.</text>
</comment>
<dbReference type="CDD" id="cd00311">
    <property type="entry name" value="TIM"/>
    <property type="match status" value="1"/>
</dbReference>
<keyword evidence="3" id="KW-0312">Gluconeogenesis</keyword>
<comment type="catalytic activity">
    <reaction evidence="3">
        <text>D-glyceraldehyde 3-phosphate = dihydroxyacetone phosphate</text>
        <dbReference type="Rhea" id="RHEA:18585"/>
        <dbReference type="ChEBI" id="CHEBI:57642"/>
        <dbReference type="ChEBI" id="CHEBI:59776"/>
        <dbReference type="EC" id="5.3.1.1"/>
    </reaction>
</comment>
<dbReference type="InterPro" id="IPR013785">
    <property type="entry name" value="Aldolase_TIM"/>
</dbReference>
<dbReference type="GO" id="GO:0006096">
    <property type="term" value="P:glycolytic process"/>
    <property type="evidence" value="ECO:0007669"/>
    <property type="project" value="UniProtKB-UniPathway"/>
</dbReference>
<proteinExistence type="inferred from homology"/>